<accession>A0A841HJA6</accession>
<sequence>MSRALLIVAVCWLTSGTAHGTPAQAGAFRDTAAAINKTIRASHFRPAELDSDAFRRIERDTIALGERATSDDEFIKGFGAIWRDAPFSHVGLRKAEEPAADRIARLDTSQAGPDAVSLAWRDSTAILTVNTMNGVDTIKAIDAAYGEIVSRKAGRLIIDLRRNTGGAFAVVPLVGHLIEKPIDLGVFVTASWYDDHKRPPGPDDFSSARPWLGYSVSSFQADVMTRPLTSYRIEPMQPHFQGPVIVLASARSISAAEIAADALQSTGRAKIVGEKTPGICLSSKLFDIPGGFHLRVPIADYYSIRGGRLEGVGVVPDISVRADDALELALGL</sequence>
<dbReference type="PANTHER" id="PTHR32060">
    <property type="entry name" value="TAIL-SPECIFIC PROTEASE"/>
    <property type="match status" value="1"/>
</dbReference>
<feature type="chain" id="PRO_5032963134" description="Tail specific protease domain-containing protein" evidence="1">
    <location>
        <begin position="21"/>
        <end position="332"/>
    </location>
</feature>
<dbReference type="GO" id="GO:0030288">
    <property type="term" value="C:outer membrane-bounded periplasmic space"/>
    <property type="evidence" value="ECO:0007669"/>
    <property type="project" value="TreeGrafter"/>
</dbReference>
<feature type="domain" description="Tail specific protease" evidence="2">
    <location>
        <begin position="85"/>
        <end position="321"/>
    </location>
</feature>
<dbReference type="EMBL" id="JACHHZ010000002">
    <property type="protein sequence ID" value="MBB6093301.1"/>
    <property type="molecule type" value="Genomic_DNA"/>
</dbReference>
<evidence type="ECO:0000259" key="2">
    <source>
        <dbReference type="SMART" id="SM00245"/>
    </source>
</evidence>
<keyword evidence="1" id="KW-0732">Signal</keyword>
<dbReference type="Gene3D" id="3.90.226.10">
    <property type="entry name" value="2-enoyl-CoA Hydratase, Chain A, domain 1"/>
    <property type="match status" value="1"/>
</dbReference>
<dbReference type="SUPFAM" id="SSF52096">
    <property type="entry name" value="ClpP/crotonase"/>
    <property type="match status" value="1"/>
</dbReference>
<proteinExistence type="predicted"/>
<comment type="caution">
    <text evidence="3">The sequence shown here is derived from an EMBL/GenBank/DDBJ whole genome shotgun (WGS) entry which is preliminary data.</text>
</comment>
<organism evidence="3 4">
    <name type="scientific">Povalibacter uvarum</name>
    <dbReference type="NCBI Taxonomy" id="732238"/>
    <lineage>
        <taxon>Bacteria</taxon>
        <taxon>Pseudomonadati</taxon>
        <taxon>Pseudomonadota</taxon>
        <taxon>Gammaproteobacteria</taxon>
        <taxon>Steroidobacterales</taxon>
        <taxon>Steroidobacteraceae</taxon>
        <taxon>Povalibacter</taxon>
    </lineage>
</organism>
<name>A0A841HJA6_9GAMM</name>
<dbReference type="SMART" id="SM00245">
    <property type="entry name" value="TSPc"/>
    <property type="match status" value="1"/>
</dbReference>
<evidence type="ECO:0000313" key="4">
    <source>
        <dbReference type="Proteomes" id="UP000588068"/>
    </source>
</evidence>
<dbReference type="GO" id="GO:0008236">
    <property type="term" value="F:serine-type peptidase activity"/>
    <property type="evidence" value="ECO:0007669"/>
    <property type="project" value="InterPro"/>
</dbReference>
<dbReference type="Pfam" id="PF03572">
    <property type="entry name" value="Peptidase_S41"/>
    <property type="match status" value="1"/>
</dbReference>
<dbReference type="AlphaFoldDB" id="A0A841HJA6"/>
<gene>
    <name evidence="3" type="ORF">HNQ60_002179</name>
</gene>
<evidence type="ECO:0000256" key="1">
    <source>
        <dbReference type="SAM" id="SignalP"/>
    </source>
</evidence>
<protein>
    <recommendedName>
        <fullName evidence="2">Tail specific protease domain-containing protein</fullName>
    </recommendedName>
</protein>
<dbReference type="GO" id="GO:0007165">
    <property type="term" value="P:signal transduction"/>
    <property type="evidence" value="ECO:0007669"/>
    <property type="project" value="TreeGrafter"/>
</dbReference>
<keyword evidence="4" id="KW-1185">Reference proteome</keyword>
<feature type="signal peptide" evidence="1">
    <location>
        <begin position="1"/>
        <end position="20"/>
    </location>
</feature>
<dbReference type="GO" id="GO:0004175">
    <property type="term" value="F:endopeptidase activity"/>
    <property type="evidence" value="ECO:0007669"/>
    <property type="project" value="TreeGrafter"/>
</dbReference>
<dbReference type="InterPro" id="IPR029045">
    <property type="entry name" value="ClpP/crotonase-like_dom_sf"/>
</dbReference>
<dbReference type="PANTHER" id="PTHR32060:SF22">
    <property type="entry name" value="CARBOXYL-TERMINAL-PROCESSING PEPTIDASE 3, CHLOROPLASTIC"/>
    <property type="match status" value="1"/>
</dbReference>
<evidence type="ECO:0000313" key="3">
    <source>
        <dbReference type="EMBL" id="MBB6093301.1"/>
    </source>
</evidence>
<dbReference type="InterPro" id="IPR005151">
    <property type="entry name" value="Tail-specific_protease"/>
</dbReference>
<dbReference type="Proteomes" id="UP000588068">
    <property type="component" value="Unassembled WGS sequence"/>
</dbReference>
<dbReference type="GO" id="GO:0006508">
    <property type="term" value="P:proteolysis"/>
    <property type="evidence" value="ECO:0007669"/>
    <property type="project" value="InterPro"/>
</dbReference>
<reference evidence="3 4" key="1">
    <citation type="submission" date="2020-08" db="EMBL/GenBank/DDBJ databases">
        <title>Genomic Encyclopedia of Type Strains, Phase IV (KMG-IV): sequencing the most valuable type-strain genomes for metagenomic binning, comparative biology and taxonomic classification.</title>
        <authorList>
            <person name="Goeker M."/>
        </authorList>
    </citation>
    <scope>NUCLEOTIDE SEQUENCE [LARGE SCALE GENOMIC DNA]</scope>
    <source>
        <strain evidence="3 4">DSM 26723</strain>
    </source>
</reference>
<dbReference type="CDD" id="cd06567">
    <property type="entry name" value="Peptidase_S41"/>
    <property type="match status" value="1"/>
</dbReference>
<dbReference type="RefSeq" id="WP_184331503.1">
    <property type="nucleotide sequence ID" value="NZ_JACHHZ010000002.1"/>
</dbReference>